<proteinExistence type="predicted"/>
<feature type="signal peptide" evidence="1">
    <location>
        <begin position="1"/>
        <end position="17"/>
    </location>
</feature>
<dbReference type="Pfam" id="PF13349">
    <property type="entry name" value="DUF4097"/>
    <property type="match status" value="1"/>
</dbReference>
<keyword evidence="1" id="KW-0732">Signal</keyword>
<dbReference type="InterPro" id="IPR025164">
    <property type="entry name" value="Toastrack_DUF4097"/>
</dbReference>
<evidence type="ECO:0000313" key="3">
    <source>
        <dbReference type="EMBL" id="MEA9358190.1"/>
    </source>
</evidence>
<organism evidence="3 4">
    <name type="scientific">Bacteriovorax antarcticus</name>
    <dbReference type="NCBI Taxonomy" id="3088717"/>
    <lineage>
        <taxon>Bacteria</taxon>
        <taxon>Pseudomonadati</taxon>
        <taxon>Bdellovibrionota</taxon>
        <taxon>Bacteriovoracia</taxon>
        <taxon>Bacteriovoracales</taxon>
        <taxon>Bacteriovoracaceae</taxon>
        <taxon>Bacteriovorax</taxon>
    </lineage>
</organism>
<gene>
    <name evidence="3" type="ORF">SHI21_18290</name>
</gene>
<feature type="chain" id="PRO_5045451573" evidence="1">
    <location>
        <begin position="18"/>
        <end position="229"/>
    </location>
</feature>
<protein>
    <submittedName>
        <fullName evidence="3">DUF4097 family beta strand repeat-containing protein</fullName>
    </submittedName>
</protein>
<dbReference type="Proteomes" id="UP001302274">
    <property type="component" value="Unassembled WGS sequence"/>
</dbReference>
<reference evidence="3 4" key="1">
    <citation type="submission" date="2023-11" db="EMBL/GenBank/DDBJ databases">
        <title>A Novel Polar Bacteriovorax (B. antarcticus) Isolated from the Biocrust in Antarctica.</title>
        <authorList>
            <person name="Mun W."/>
            <person name="Choi S.Y."/>
            <person name="Mitchell R.J."/>
        </authorList>
    </citation>
    <scope>NUCLEOTIDE SEQUENCE [LARGE SCALE GENOMIC DNA]</scope>
    <source>
        <strain evidence="3 4">PP10</strain>
    </source>
</reference>
<dbReference type="RefSeq" id="WP_323578491.1">
    <property type="nucleotide sequence ID" value="NZ_JAYGJQ010000003.1"/>
</dbReference>
<name>A0ABU5W1Q5_9BACT</name>
<comment type="caution">
    <text evidence="3">The sequence shown here is derived from an EMBL/GenBank/DDBJ whole genome shotgun (WGS) entry which is preliminary data.</text>
</comment>
<evidence type="ECO:0000256" key="1">
    <source>
        <dbReference type="SAM" id="SignalP"/>
    </source>
</evidence>
<sequence>MSLLITLILSLSSFSFADVPVAPMTFPAAGVKTVNISVPKGKISLSSSKNQKDISVTVVGPKKDDGKKCIKSVGLENAEFFVKISSENILFEKADCDFDVTVVMPMTASFDMDISSGSAQVTIKELNGAINLKTATGDVFVQGDVLKNVTAKTATGALNFSYKTCNARADLDFMSATGKTSIKLPASCKIRVDYKSATGKLFNAIGESKDYQVLINAKSASGDLTVNKY</sequence>
<evidence type="ECO:0000313" key="4">
    <source>
        <dbReference type="Proteomes" id="UP001302274"/>
    </source>
</evidence>
<feature type="domain" description="DUF4097" evidence="2">
    <location>
        <begin position="32"/>
        <end position="226"/>
    </location>
</feature>
<accession>A0ABU5W1Q5</accession>
<dbReference type="EMBL" id="JAYGJQ010000003">
    <property type="protein sequence ID" value="MEA9358190.1"/>
    <property type="molecule type" value="Genomic_DNA"/>
</dbReference>
<evidence type="ECO:0000259" key="2">
    <source>
        <dbReference type="Pfam" id="PF13349"/>
    </source>
</evidence>
<keyword evidence="4" id="KW-1185">Reference proteome</keyword>